<reference evidence="3" key="1">
    <citation type="submission" date="2016-11" db="UniProtKB">
        <authorList>
            <consortium name="WormBaseParasite"/>
        </authorList>
    </citation>
    <scope>IDENTIFICATION</scope>
</reference>
<protein>
    <submittedName>
        <fullName evidence="3">DUF1738 domain-containing protein</fullName>
    </submittedName>
</protein>
<evidence type="ECO:0000313" key="2">
    <source>
        <dbReference type="Proteomes" id="UP000095283"/>
    </source>
</evidence>
<feature type="compositionally biased region" description="Basic and acidic residues" evidence="1">
    <location>
        <begin position="206"/>
        <end position="229"/>
    </location>
</feature>
<feature type="region of interest" description="Disordered" evidence="1">
    <location>
        <begin position="199"/>
        <end position="263"/>
    </location>
</feature>
<evidence type="ECO:0000256" key="1">
    <source>
        <dbReference type="SAM" id="MobiDB-lite"/>
    </source>
</evidence>
<name>A0A1I7XBH1_HETBA</name>
<evidence type="ECO:0000313" key="3">
    <source>
        <dbReference type="WBParaSite" id="Hba_14708"/>
    </source>
</evidence>
<dbReference type="AlphaFoldDB" id="A0A1I7XBH1"/>
<keyword evidence="2" id="KW-1185">Reference proteome</keyword>
<sequence length="263" mass="30005">MQYINPQTGVMEFIDKYAGRALSEEGLREAISTFFSSSPCSASVVLNRVQEIKELPSGFRTITSYSTHQLADTYGRKMNEPRVKNKLYNAEGRMDQQMRKERITKEPYSQKDWKSVIKFRTGEISQQHSGITIVNEGKDVNNQKNYFVKQIYTKHKQSYQIIVPIVDVKQTTGDGSDKKLLKNKMDANGPKIVKLAIPPNLPAAHPDVKEELERERNMKISPEESKISKTEQLPNKSETNEKEKKKGPAEETEFIPIGKDVKP</sequence>
<accession>A0A1I7XBH1</accession>
<feature type="compositionally biased region" description="Basic and acidic residues" evidence="1">
    <location>
        <begin position="238"/>
        <end position="249"/>
    </location>
</feature>
<organism evidence="2 3">
    <name type="scientific">Heterorhabditis bacteriophora</name>
    <name type="common">Entomopathogenic nematode worm</name>
    <dbReference type="NCBI Taxonomy" id="37862"/>
    <lineage>
        <taxon>Eukaryota</taxon>
        <taxon>Metazoa</taxon>
        <taxon>Ecdysozoa</taxon>
        <taxon>Nematoda</taxon>
        <taxon>Chromadorea</taxon>
        <taxon>Rhabditida</taxon>
        <taxon>Rhabditina</taxon>
        <taxon>Rhabditomorpha</taxon>
        <taxon>Strongyloidea</taxon>
        <taxon>Heterorhabditidae</taxon>
        <taxon>Heterorhabditis</taxon>
    </lineage>
</organism>
<proteinExistence type="predicted"/>
<dbReference type="WBParaSite" id="Hba_14708">
    <property type="protein sequence ID" value="Hba_14708"/>
    <property type="gene ID" value="Hba_14708"/>
</dbReference>
<dbReference type="Proteomes" id="UP000095283">
    <property type="component" value="Unplaced"/>
</dbReference>